<dbReference type="Proteomes" id="UP000053660">
    <property type="component" value="Unassembled WGS sequence"/>
</dbReference>
<dbReference type="PANTHER" id="PTHR46561:SF11">
    <property type="entry name" value="SERPENTINE RECEPTOR CLASS ALPHA_BETA-14"/>
    <property type="match status" value="1"/>
</dbReference>
<feature type="transmembrane region" description="Helical" evidence="5">
    <location>
        <begin position="72"/>
        <end position="93"/>
    </location>
</feature>
<keyword evidence="2 5" id="KW-0812">Transmembrane</keyword>
<keyword evidence="7" id="KW-1185">Reference proteome</keyword>
<evidence type="ECO:0000256" key="1">
    <source>
        <dbReference type="ARBA" id="ARBA00004141"/>
    </source>
</evidence>
<evidence type="ECO:0000313" key="6">
    <source>
        <dbReference type="EMBL" id="KHJ79371.1"/>
    </source>
</evidence>
<feature type="transmembrane region" description="Helical" evidence="5">
    <location>
        <begin position="12"/>
        <end position="36"/>
    </location>
</feature>
<protein>
    <recommendedName>
        <fullName evidence="8">7TM GPCR serpentine receptor class x (Srx) domain-containing protein</fullName>
    </recommendedName>
</protein>
<evidence type="ECO:0000256" key="3">
    <source>
        <dbReference type="ARBA" id="ARBA00022989"/>
    </source>
</evidence>
<evidence type="ECO:0000256" key="2">
    <source>
        <dbReference type="ARBA" id="ARBA00022692"/>
    </source>
</evidence>
<dbReference type="Pfam" id="PF10292">
    <property type="entry name" value="7TM_GPCR_Srab"/>
    <property type="match status" value="1"/>
</dbReference>
<evidence type="ECO:0000256" key="4">
    <source>
        <dbReference type="ARBA" id="ARBA00023136"/>
    </source>
</evidence>
<dbReference type="EMBL" id="KN605343">
    <property type="protein sequence ID" value="KHJ79371.1"/>
    <property type="molecule type" value="Genomic_DNA"/>
</dbReference>
<dbReference type="InterPro" id="IPR053286">
    <property type="entry name" value="Nematode_rcpt-like_srab"/>
</dbReference>
<accession>A0A0B1S648</accession>
<dbReference type="InterPro" id="IPR019408">
    <property type="entry name" value="7TM_GPCR_serpentine_rcpt_Srab"/>
</dbReference>
<comment type="subcellular location">
    <subcellularLocation>
        <location evidence="1">Membrane</location>
        <topology evidence="1">Multi-pass membrane protein</topology>
    </subcellularLocation>
</comment>
<dbReference type="GO" id="GO:0016020">
    <property type="term" value="C:membrane"/>
    <property type="evidence" value="ECO:0007669"/>
    <property type="project" value="UniProtKB-SubCell"/>
</dbReference>
<dbReference type="AlphaFoldDB" id="A0A0B1S648"/>
<gene>
    <name evidence="6" type="ORF">OESDEN_20983</name>
</gene>
<dbReference type="OrthoDB" id="5794855at2759"/>
<name>A0A0B1S648_OESDE</name>
<sequence>MYYCLAMSPSDSMYTVAPLSVVMIIQTVAILLFVKLKMMNQEIRRKLRKAGDYNGRYQVEETLRSLSTLSPFFYSSYAFIFTYLTLMCLTMALSSSLNTPLFLALIEGETRYQLDATILHVSPIAVMVQRKEY</sequence>
<reference evidence="6 7" key="1">
    <citation type="submission" date="2014-03" db="EMBL/GenBank/DDBJ databases">
        <title>Draft genome of the hookworm Oesophagostomum dentatum.</title>
        <authorList>
            <person name="Mitreva M."/>
        </authorList>
    </citation>
    <scope>NUCLEOTIDE SEQUENCE [LARGE SCALE GENOMIC DNA]</scope>
    <source>
        <strain evidence="6 7">OD-Hann</strain>
    </source>
</reference>
<proteinExistence type="predicted"/>
<keyword evidence="3 5" id="KW-1133">Transmembrane helix</keyword>
<evidence type="ECO:0000313" key="7">
    <source>
        <dbReference type="Proteomes" id="UP000053660"/>
    </source>
</evidence>
<dbReference type="PANTHER" id="PTHR46561">
    <property type="entry name" value="SERPENTINE RECEPTOR, CLASS AB (CLASS A-LIKE)-RELATED"/>
    <property type="match status" value="1"/>
</dbReference>
<keyword evidence="4 5" id="KW-0472">Membrane</keyword>
<evidence type="ECO:0008006" key="8">
    <source>
        <dbReference type="Google" id="ProtNLM"/>
    </source>
</evidence>
<evidence type="ECO:0000256" key="5">
    <source>
        <dbReference type="SAM" id="Phobius"/>
    </source>
</evidence>
<organism evidence="6 7">
    <name type="scientific">Oesophagostomum dentatum</name>
    <name type="common">Nodular worm</name>
    <dbReference type="NCBI Taxonomy" id="61180"/>
    <lineage>
        <taxon>Eukaryota</taxon>
        <taxon>Metazoa</taxon>
        <taxon>Ecdysozoa</taxon>
        <taxon>Nematoda</taxon>
        <taxon>Chromadorea</taxon>
        <taxon>Rhabditida</taxon>
        <taxon>Rhabditina</taxon>
        <taxon>Rhabditomorpha</taxon>
        <taxon>Strongyloidea</taxon>
        <taxon>Strongylidae</taxon>
        <taxon>Oesophagostomum</taxon>
    </lineage>
</organism>